<evidence type="ECO:0000259" key="2">
    <source>
        <dbReference type="Pfam" id="PF22013"/>
    </source>
</evidence>
<dbReference type="Proteomes" id="UP000305939">
    <property type="component" value="Unassembled WGS sequence"/>
</dbReference>
<accession>A0A4V3UY19</accession>
<dbReference type="Pfam" id="PF22013">
    <property type="entry name" value="PG_1098_Fer"/>
    <property type="match status" value="1"/>
</dbReference>
<dbReference type="InterPro" id="IPR054168">
    <property type="entry name" value="PG_1098_Fer"/>
</dbReference>
<keyword evidence="3" id="KW-0808">Transferase</keyword>
<protein>
    <submittedName>
        <fullName evidence="3">Class I SAM-dependent methyltransferase</fullName>
    </submittedName>
</protein>
<proteinExistence type="predicted"/>
<evidence type="ECO:0000313" key="4">
    <source>
        <dbReference type="Proteomes" id="UP000305939"/>
    </source>
</evidence>
<evidence type="ECO:0000259" key="1">
    <source>
        <dbReference type="Pfam" id="PF18096"/>
    </source>
</evidence>
<gene>
    <name evidence="3" type="ORF">E7Z59_13265</name>
</gene>
<dbReference type="InterPro" id="IPR041497">
    <property type="entry name" value="Thump-like"/>
</dbReference>
<dbReference type="InterPro" id="IPR029063">
    <property type="entry name" value="SAM-dependent_MTases_sf"/>
</dbReference>
<feature type="domain" description="THUMP-like" evidence="1">
    <location>
        <begin position="340"/>
        <end position="410"/>
    </location>
</feature>
<name>A0A4V3UY19_9FLAO</name>
<dbReference type="Gene3D" id="1.10.10.1110">
    <property type="entry name" value="Methyltransferase PG1098, N-terminal domain"/>
    <property type="match status" value="1"/>
</dbReference>
<dbReference type="Pfam" id="PF18096">
    <property type="entry name" value="Thump_like"/>
    <property type="match status" value="1"/>
</dbReference>
<reference evidence="3 4" key="1">
    <citation type="submission" date="2019-04" db="EMBL/GenBank/DDBJ databases">
        <title>Draft genome sequence of Robertkochia marina CC-AMO-30D.</title>
        <authorList>
            <person name="Hameed A."/>
            <person name="Lin S.-Y."/>
            <person name="Shahina M."/>
            <person name="Lai W.-A."/>
            <person name="Young C.-C."/>
        </authorList>
    </citation>
    <scope>NUCLEOTIDE SEQUENCE [LARGE SCALE GENOMIC DNA]</scope>
    <source>
        <strain evidence="3 4">CC-AMO-30D</strain>
    </source>
</reference>
<dbReference type="RefSeq" id="WP_136336814.1">
    <property type="nucleotide sequence ID" value="NZ_QXMP01000011.1"/>
</dbReference>
<dbReference type="GO" id="GO:0032259">
    <property type="term" value="P:methylation"/>
    <property type="evidence" value="ECO:0007669"/>
    <property type="project" value="UniProtKB-KW"/>
</dbReference>
<dbReference type="Gene3D" id="3.40.50.150">
    <property type="entry name" value="Vaccinia Virus protein VP39"/>
    <property type="match status" value="1"/>
</dbReference>
<keyword evidence="4" id="KW-1185">Reference proteome</keyword>
<dbReference type="AlphaFoldDB" id="A0A4V3UY19"/>
<sequence length="411" mass="45868">MNRALLRSEVQDFIREHLHADTTSIILKGSPFGDVSAKELAGQIESMSRAEKKLPTWFKTPNIYYPPSLSIEQTSSEVTAAYKASLFQGIHFVDITGGLGVDDLYFARQFKKVDHCEINTALSAIADHNFRQLGIDNISCHPEDGIQFLKTLKSIDMAYADPARRDDHKGKVFLLSDCTPDISVHLKDLLEISTRIMIKTSPMLDLRAGLEQLSHVKEIHIVAVKNEVKELLWVISRCKDQNGSTGDSKDKQAAAQGDNPLIVCVNLDERKPTPEKFSFSLAQLENVTAKTGAVSTYLYEPNAAIMKSGAFGLITQTYNVKKLHPNTHLYTSDELVSFPGRSFRVKQVLDYNKKTIKKALGGQKANITTRNFPETVAQLRKKFKINDGGENYVFFCTAADGRKIVILTEKV</sequence>
<keyword evidence="3" id="KW-0489">Methyltransferase</keyword>
<dbReference type="OrthoDB" id="1000417at2"/>
<organism evidence="3 4">
    <name type="scientific">Robertkochia marina</name>
    <dbReference type="NCBI Taxonomy" id="1227945"/>
    <lineage>
        <taxon>Bacteria</taxon>
        <taxon>Pseudomonadati</taxon>
        <taxon>Bacteroidota</taxon>
        <taxon>Flavobacteriia</taxon>
        <taxon>Flavobacteriales</taxon>
        <taxon>Flavobacteriaceae</taxon>
        <taxon>Robertkochia</taxon>
    </lineage>
</organism>
<dbReference type="SUPFAM" id="SSF53335">
    <property type="entry name" value="S-adenosyl-L-methionine-dependent methyltransferases"/>
    <property type="match status" value="1"/>
</dbReference>
<feature type="domain" description="PG-1098 ferredoxin-like" evidence="2">
    <location>
        <begin position="297"/>
        <end position="339"/>
    </location>
</feature>
<dbReference type="EMBL" id="SSMC01000003">
    <property type="protein sequence ID" value="THD66744.1"/>
    <property type="molecule type" value="Genomic_DNA"/>
</dbReference>
<dbReference type="GO" id="GO:0008168">
    <property type="term" value="F:methyltransferase activity"/>
    <property type="evidence" value="ECO:0007669"/>
    <property type="project" value="UniProtKB-KW"/>
</dbReference>
<comment type="caution">
    <text evidence="3">The sequence shown here is derived from an EMBL/GenBank/DDBJ whole genome shotgun (WGS) entry which is preliminary data.</text>
</comment>
<evidence type="ECO:0000313" key="3">
    <source>
        <dbReference type="EMBL" id="THD66744.1"/>
    </source>
</evidence>